<dbReference type="InterPro" id="IPR006143">
    <property type="entry name" value="RND_pump_MFP"/>
</dbReference>
<evidence type="ECO:0000313" key="6">
    <source>
        <dbReference type="EMBL" id="SCY56156.1"/>
    </source>
</evidence>
<dbReference type="SUPFAM" id="SSF111369">
    <property type="entry name" value="HlyD-like secretion proteins"/>
    <property type="match status" value="1"/>
</dbReference>
<keyword evidence="7" id="KW-1185">Reference proteome</keyword>
<dbReference type="FunFam" id="2.40.30.170:FF:000010">
    <property type="entry name" value="Efflux RND transporter periplasmic adaptor subunit"/>
    <property type="match status" value="1"/>
</dbReference>
<dbReference type="RefSeq" id="WP_091133251.1">
    <property type="nucleotide sequence ID" value="NZ_FMVJ01000004.1"/>
</dbReference>
<sequence length="377" mass="41035">MKRRIVVGLVFTLTILLCAGLIWFNFFRDKMIADFFANMQPPPQAISAAKVEAKTWTPSISAIGTAKAANGVELAFETPGIVKEIKFKANQSIRAGDILVQLDDTVERADIQDVQANVKTAESSYERARTLSTRGYGTEANLDQASALLAAARSRLARLEATLEQKALKAPFSGVIGIPRIDVGQYLQPGSVIASFQDLDSMKVDFTVPEQMADQVKLGQEVRLGMNETDLPFKGRVTGKDPRVDPKTRLVSVQALIEDNKERSILPGQFLHVEVVLPEQPNVITVPQTAVITSLYGDYVYTIDQEERAGNQVQVAKQVFVKTGRRRGGVLEVLSGIQPGQQVVASGQNKLQSGATVKIDNSIDVTKLDATKLANGQ</sequence>
<dbReference type="STRING" id="549386.SAMN02927923_01678"/>
<dbReference type="Gene3D" id="1.10.287.470">
    <property type="entry name" value="Helix hairpin bin"/>
    <property type="match status" value="1"/>
</dbReference>
<dbReference type="Gene3D" id="2.40.50.100">
    <property type="match status" value="1"/>
</dbReference>
<feature type="coiled-coil region" evidence="2">
    <location>
        <begin position="111"/>
        <end position="169"/>
    </location>
</feature>
<dbReference type="InterPro" id="IPR058637">
    <property type="entry name" value="YknX-like_C"/>
</dbReference>
<evidence type="ECO:0000259" key="4">
    <source>
        <dbReference type="Pfam" id="PF25954"/>
    </source>
</evidence>
<dbReference type="AlphaFoldDB" id="A0A1G5GX82"/>
<keyword evidence="2" id="KW-0175">Coiled coil</keyword>
<evidence type="ECO:0000259" key="5">
    <source>
        <dbReference type="Pfam" id="PF25989"/>
    </source>
</evidence>
<dbReference type="NCBIfam" id="TIGR01730">
    <property type="entry name" value="RND_mfp"/>
    <property type="match status" value="1"/>
</dbReference>
<protein>
    <submittedName>
        <fullName evidence="6">Membrane fusion protein, multidrug efflux system</fullName>
    </submittedName>
</protein>
<dbReference type="GO" id="GO:1990281">
    <property type="term" value="C:efflux pump complex"/>
    <property type="evidence" value="ECO:0007669"/>
    <property type="project" value="TreeGrafter"/>
</dbReference>
<dbReference type="Pfam" id="PF25989">
    <property type="entry name" value="YknX_C"/>
    <property type="match status" value="1"/>
</dbReference>
<dbReference type="Pfam" id="PF25917">
    <property type="entry name" value="BSH_RND"/>
    <property type="match status" value="1"/>
</dbReference>
<dbReference type="Proteomes" id="UP000199569">
    <property type="component" value="Unassembled WGS sequence"/>
</dbReference>
<name>A0A1G5GX82_9HYPH</name>
<dbReference type="PANTHER" id="PTHR30469:SF11">
    <property type="entry name" value="BLL4320 PROTEIN"/>
    <property type="match status" value="1"/>
</dbReference>
<dbReference type="Pfam" id="PF25954">
    <property type="entry name" value="Beta-barrel_RND_2"/>
    <property type="match status" value="1"/>
</dbReference>
<dbReference type="Gene3D" id="2.40.30.170">
    <property type="match status" value="1"/>
</dbReference>
<evidence type="ECO:0000259" key="3">
    <source>
        <dbReference type="Pfam" id="PF25917"/>
    </source>
</evidence>
<evidence type="ECO:0000313" key="7">
    <source>
        <dbReference type="Proteomes" id="UP000199569"/>
    </source>
</evidence>
<dbReference type="InterPro" id="IPR058792">
    <property type="entry name" value="Beta-barrel_RND_2"/>
</dbReference>
<dbReference type="GO" id="GO:0015562">
    <property type="term" value="F:efflux transmembrane transporter activity"/>
    <property type="evidence" value="ECO:0007669"/>
    <property type="project" value="TreeGrafter"/>
</dbReference>
<feature type="domain" description="YknX-like C-terminal permuted SH3-like" evidence="5">
    <location>
        <begin position="283"/>
        <end position="359"/>
    </location>
</feature>
<reference evidence="6 7" key="1">
    <citation type="submission" date="2016-10" db="EMBL/GenBank/DDBJ databases">
        <authorList>
            <person name="de Groot N.N."/>
        </authorList>
    </citation>
    <scope>NUCLEOTIDE SEQUENCE [LARGE SCALE GENOMIC DNA]</scope>
    <source>
        <strain evidence="6 7">CGMCC 1.7666</strain>
    </source>
</reference>
<accession>A0A1G5GX82</accession>
<organism evidence="6 7">
    <name type="scientific">Microvirga guangxiensis</name>
    <dbReference type="NCBI Taxonomy" id="549386"/>
    <lineage>
        <taxon>Bacteria</taxon>
        <taxon>Pseudomonadati</taxon>
        <taxon>Pseudomonadota</taxon>
        <taxon>Alphaproteobacteria</taxon>
        <taxon>Hyphomicrobiales</taxon>
        <taxon>Methylobacteriaceae</taxon>
        <taxon>Microvirga</taxon>
    </lineage>
</organism>
<dbReference type="PANTHER" id="PTHR30469">
    <property type="entry name" value="MULTIDRUG RESISTANCE PROTEIN MDTA"/>
    <property type="match status" value="1"/>
</dbReference>
<dbReference type="Gene3D" id="2.40.420.20">
    <property type="match status" value="1"/>
</dbReference>
<dbReference type="InterPro" id="IPR058625">
    <property type="entry name" value="MdtA-like_BSH"/>
</dbReference>
<proteinExistence type="inferred from homology"/>
<evidence type="ECO:0000256" key="1">
    <source>
        <dbReference type="ARBA" id="ARBA00009477"/>
    </source>
</evidence>
<dbReference type="OrthoDB" id="9806939at2"/>
<evidence type="ECO:0000256" key="2">
    <source>
        <dbReference type="SAM" id="Coils"/>
    </source>
</evidence>
<gene>
    <name evidence="6" type="ORF">SAMN02927923_01678</name>
</gene>
<feature type="domain" description="Multidrug resistance protein MdtA-like barrel-sandwich hybrid" evidence="3">
    <location>
        <begin position="79"/>
        <end position="190"/>
    </location>
</feature>
<feature type="domain" description="CusB-like beta-barrel" evidence="4">
    <location>
        <begin position="204"/>
        <end position="275"/>
    </location>
</feature>
<dbReference type="EMBL" id="FMVJ01000004">
    <property type="protein sequence ID" value="SCY56156.1"/>
    <property type="molecule type" value="Genomic_DNA"/>
</dbReference>
<comment type="similarity">
    <text evidence="1">Belongs to the membrane fusion protein (MFP) (TC 8.A.1) family.</text>
</comment>